<organism evidence="1 2">
    <name type="scientific">Nocardioides panacisoli</name>
    <dbReference type="NCBI Taxonomy" id="627624"/>
    <lineage>
        <taxon>Bacteria</taxon>
        <taxon>Bacillati</taxon>
        <taxon>Actinomycetota</taxon>
        <taxon>Actinomycetes</taxon>
        <taxon>Propionibacteriales</taxon>
        <taxon>Nocardioidaceae</taxon>
        <taxon>Nocardioides</taxon>
    </lineage>
</organism>
<dbReference type="Proteomes" id="UP001501821">
    <property type="component" value="Unassembled WGS sequence"/>
</dbReference>
<name>A0ABP7IUW2_9ACTN</name>
<evidence type="ECO:0000313" key="2">
    <source>
        <dbReference type="Proteomes" id="UP001501821"/>
    </source>
</evidence>
<reference evidence="2" key="1">
    <citation type="journal article" date="2019" name="Int. J. Syst. Evol. Microbiol.">
        <title>The Global Catalogue of Microorganisms (GCM) 10K type strain sequencing project: providing services to taxonomists for standard genome sequencing and annotation.</title>
        <authorList>
            <consortium name="The Broad Institute Genomics Platform"/>
            <consortium name="The Broad Institute Genome Sequencing Center for Infectious Disease"/>
            <person name="Wu L."/>
            <person name="Ma J."/>
        </authorList>
    </citation>
    <scope>NUCLEOTIDE SEQUENCE [LARGE SCALE GENOMIC DNA]</scope>
    <source>
        <strain evidence="2">JCM 16953</strain>
    </source>
</reference>
<dbReference type="EMBL" id="BAABAH010000012">
    <property type="protein sequence ID" value="GAA3827570.1"/>
    <property type="molecule type" value="Genomic_DNA"/>
</dbReference>
<protein>
    <recommendedName>
        <fullName evidence="3">DUF3616 domain-containing protein</fullName>
    </recommendedName>
</protein>
<gene>
    <name evidence="1" type="ORF">GCM10022242_31100</name>
</gene>
<sequence>MLPSFEVVARMRPVAVVGTPTVGESYADRPAGAGATAATPHLAPYAAVEVDLAPEAGSGTVMLELIGPDGARLSVAYEDASGAVSLCVDHEGQPVRRRSRRFGTAKVRPERFGLALTGTHLAALTLEDSSWIVRGRIALEEDAPGLDTRDPDWLAGLVSGWSGPPVAGWRAGGFGRLGLRDVRLVTGRDGSPYRPDGRILFTATSAGPGFFDTAHTSVWSLETGMDTNPPELRHLSDLFFQRPDRAGGYGDHATHLVRDGARWLVATSTWGDFPSRRSQSDLLRTGDPDNEVGVAITLAESDADLLQGRHLLATRPLDVPTDGLRSVGVWDPHLVHTGEEWLVGFVSARKYFSFHPAYAAGPSLDELALRGAVEDRRATEGTTLLRHDGRWLLLASDGPNNPRGRRRRYPVWELPGLTEAGELAATYGTNIPWPTVVPPAADDQPWWLVTFDGTPYGGALPGYGTHGDVVLMRSVD</sequence>
<proteinExistence type="predicted"/>
<evidence type="ECO:0008006" key="3">
    <source>
        <dbReference type="Google" id="ProtNLM"/>
    </source>
</evidence>
<evidence type="ECO:0000313" key="1">
    <source>
        <dbReference type="EMBL" id="GAA3827570.1"/>
    </source>
</evidence>
<accession>A0ABP7IUW2</accession>
<keyword evidence="2" id="KW-1185">Reference proteome</keyword>
<dbReference type="RefSeq" id="WP_344777080.1">
    <property type="nucleotide sequence ID" value="NZ_BAABAH010000012.1"/>
</dbReference>
<comment type="caution">
    <text evidence="1">The sequence shown here is derived from an EMBL/GenBank/DDBJ whole genome shotgun (WGS) entry which is preliminary data.</text>
</comment>